<dbReference type="GO" id="GO:0005886">
    <property type="term" value="C:plasma membrane"/>
    <property type="evidence" value="ECO:0007669"/>
    <property type="project" value="TreeGrafter"/>
</dbReference>
<reference evidence="2 3" key="1">
    <citation type="journal article" date="2012" name="J. Bacteriol.">
        <title>Complete genome sequence of the broad-host-range strain Sinorhizobium fredii USDA257.</title>
        <authorList>
            <person name="Schuldes J."/>
            <person name="Rodriguez Orbegoso M."/>
            <person name="Schmeisser C."/>
            <person name="Krishnan H.B."/>
            <person name="Daniel R."/>
            <person name="Streit W.R."/>
        </authorList>
    </citation>
    <scope>NUCLEOTIDE SEQUENCE [LARGE SCALE GENOMIC DNA]</scope>
    <source>
        <strain evidence="2 3">USDA 257</strain>
    </source>
</reference>
<accession>I3X928</accession>
<proteinExistence type="predicted"/>
<dbReference type="PIRSF" id="PIRSF016789">
    <property type="entry name" value="DUF454"/>
    <property type="match status" value="1"/>
</dbReference>
<dbReference type="HOGENOM" id="CLU_113299_0_1_5"/>
<dbReference type="Proteomes" id="UP000006180">
    <property type="component" value="Chromosome"/>
</dbReference>
<dbReference type="PANTHER" id="PTHR35813">
    <property type="entry name" value="INNER MEMBRANE PROTEIN YBAN"/>
    <property type="match status" value="1"/>
</dbReference>
<dbReference type="EMBL" id="CP003563">
    <property type="protein sequence ID" value="AFL52384.1"/>
    <property type="molecule type" value="Genomic_DNA"/>
</dbReference>
<name>I3X928_SINF2</name>
<dbReference type="eggNOG" id="COG2832">
    <property type="taxonomic scope" value="Bacteria"/>
</dbReference>
<keyword evidence="1" id="KW-0472">Membrane</keyword>
<evidence type="ECO:0000313" key="3">
    <source>
        <dbReference type="Proteomes" id="UP000006180"/>
    </source>
</evidence>
<protein>
    <submittedName>
        <fullName evidence="2">Putative transmembrane protein</fullName>
    </submittedName>
</protein>
<dbReference type="STRING" id="1185652.USDA257_c38390"/>
<organism evidence="2 3">
    <name type="scientific">Sinorhizobium fredii (strain USDA 257)</name>
    <dbReference type="NCBI Taxonomy" id="1185652"/>
    <lineage>
        <taxon>Bacteria</taxon>
        <taxon>Pseudomonadati</taxon>
        <taxon>Pseudomonadota</taxon>
        <taxon>Alphaproteobacteria</taxon>
        <taxon>Hyphomicrobiales</taxon>
        <taxon>Rhizobiaceae</taxon>
        <taxon>Sinorhizobium/Ensifer group</taxon>
        <taxon>Sinorhizobium</taxon>
    </lineage>
</organism>
<sequence length="114" mass="12312">MNLSMRVVLLGLGWAMVGLGSVGIFLPLLPTTTRSSPNLEKWLFDHPVFGQPLRDWREAGAISRGPKICAISLMATGFAYFLFRSGPSPMVAAVVAAIVLAVGVFIVSRPELRK</sequence>
<evidence type="ECO:0000256" key="1">
    <source>
        <dbReference type="SAM" id="Phobius"/>
    </source>
</evidence>
<keyword evidence="1 2" id="KW-0812">Transmembrane</keyword>
<dbReference type="Pfam" id="PF04304">
    <property type="entry name" value="DUF454"/>
    <property type="match status" value="1"/>
</dbReference>
<dbReference type="AlphaFoldDB" id="I3X928"/>
<feature type="transmembrane region" description="Helical" evidence="1">
    <location>
        <begin position="90"/>
        <end position="108"/>
    </location>
</feature>
<evidence type="ECO:0000313" key="2">
    <source>
        <dbReference type="EMBL" id="AFL52384.1"/>
    </source>
</evidence>
<gene>
    <name evidence="2" type="ORF">USDA257_c38390</name>
</gene>
<feature type="transmembrane region" description="Helical" evidence="1">
    <location>
        <begin position="7"/>
        <end position="29"/>
    </location>
</feature>
<dbReference type="PANTHER" id="PTHR35813:SF1">
    <property type="entry name" value="INNER MEMBRANE PROTEIN YBAN"/>
    <property type="match status" value="1"/>
</dbReference>
<dbReference type="RefSeq" id="WP_014764519.1">
    <property type="nucleotide sequence ID" value="NC_018000.1"/>
</dbReference>
<dbReference type="KEGG" id="sfd:USDA257_c38390"/>
<keyword evidence="1" id="KW-1133">Transmembrane helix</keyword>
<dbReference type="InterPro" id="IPR007401">
    <property type="entry name" value="DUF454"/>
</dbReference>